<dbReference type="PANTHER" id="PTHR43673:SF2">
    <property type="entry name" value="NITROREDUCTASE"/>
    <property type="match status" value="1"/>
</dbReference>
<comment type="cofactor">
    <cofactor evidence="1">
        <name>FMN</name>
        <dbReference type="ChEBI" id="CHEBI:58210"/>
    </cofactor>
</comment>
<dbReference type="InterPro" id="IPR000415">
    <property type="entry name" value="Nitroreductase-like"/>
</dbReference>
<sequence>MEFLELAKKRYSCRSISDKPVEDEKIEKILKAGMLAPTAVNFQPFKIWVVKSAEGVEKIGKITTCTFGAPLFFVVGGLEESAWNRKYDGKNFADVDASIVATHMMLEVEDLGLASTWVANFDAVKIKELFPEMADYNLIAIFPVGYANSDAKPSDRHELSKSRDELVKEL</sequence>
<keyword evidence="4" id="KW-0288">FMN</keyword>
<dbReference type="Pfam" id="PF00881">
    <property type="entry name" value="Nitroreductase"/>
    <property type="match status" value="2"/>
</dbReference>
<evidence type="ECO:0000259" key="7">
    <source>
        <dbReference type="Pfam" id="PF00881"/>
    </source>
</evidence>
<evidence type="ECO:0000256" key="2">
    <source>
        <dbReference type="ARBA" id="ARBA00007118"/>
    </source>
</evidence>
<dbReference type="Gene3D" id="3.40.109.10">
    <property type="entry name" value="NADH Oxidase"/>
    <property type="match status" value="1"/>
</dbReference>
<organism evidence="8 9">
    <name type="scientific">Eubacterium uniforme</name>
    <dbReference type="NCBI Taxonomy" id="39495"/>
    <lineage>
        <taxon>Bacteria</taxon>
        <taxon>Bacillati</taxon>
        <taxon>Bacillota</taxon>
        <taxon>Clostridia</taxon>
        <taxon>Eubacteriales</taxon>
        <taxon>Eubacteriaceae</taxon>
        <taxon>Eubacterium</taxon>
    </lineage>
</organism>
<keyword evidence="5" id="KW-0560">Oxidoreductase</keyword>
<evidence type="ECO:0000256" key="6">
    <source>
        <dbReference type="SAM" id="MobiDB-lite"/>
    </source>
</evidence>
<evidence type="ECO:0000256" key="1">
    <source>
        <dbReference type="ARBA" id="ARBA00001917"/>
    </source>
</evidence>
<feature type="domain" description="Nitroreductase" evidence="7">
    <location>
        <begin position="67"/>
        <end position="146"/>
    </location>
</feature>
<dbReference type="PANTHER" id="PTHR43673">
    <property type="entry name" value="NAD(P)H NITROREDUCTASE YDGI-RELATED"/>
    <property type="match status" value="1"/>
</dbReference>
<name>A0A1T4VDM6_9FIRM</name>
<dbReference type="InterPro" id="IPR029479">
    <property type="entry name" value="Nitroreductase"/>
</dbReference>
<comment type="similarity">
    <text evidence="2">Belongs to the nitroreductase family.</text>
</comment>
<evidence type="ECO:0000256" key="3">
    <source>
        <dbReference type="ARBA" id="ARBA00022630"/>
    </source>
</evidence>
<reference evidence="8 9" key="1">
    <citation type="submission" date="2017-02" db="EMBL/GenBank/DDBJ databases">
        <authorList>
            <person name="Peterson S.W."/>
        </authorList>
    </citation>
    <scope>NUCLEOTIDE SEQUENCE [LARGE SCALE GENOMIC DNA]</scope>
    <source>
        <strain evidence="8 9">ATCC 35992</strain>
    </source>
</reference>
<gene>
    <name evidence="8" type="ORF">SAMN02745111_00742</name>
</gene>
<dbReference type="OrthoDB" id="9812105at2"/>
<dbReference type="RefSeq" id="WP_078765628.1">
    <property type="nucleotide sequence ID" value="NZ_FUXZ01000004.1"/>
</dbReference>
<keyword evidence="9" id="KW-1185">Reference proteome</keyword>
<dbReference type="AlphaFoldDB" id="A0A1T4VDM6"/>
<keyword evidence="3" id="KW-0285">Flavoprotein</keyword>
<evidence type="ECO:0000256" key="5">
    <source>
        <dbReference type="ARBA" id="ARBA00023002"/>
    </source>
</evidence>
<dbReference type="SUPFAM" id="SSF55469">
    <property type="entry name" value="FMN-dependent nitroreductase-like"/>
    <property type="match status" value="1"/>
</dbReference>
<dbReference type="EMBL" id="FUXZ01000004">
    <property type="protein sequence ID" value="SKA62996.1"/>
    <property type="molecule type" value="Genomic_DNA"/>
</dbReference>
<dbReference type="GO" id="GO:0016491">
    <property type="term" value="F:oxidoreductase activity"/>
    <property type="evidence" value="ECO:0007669"/>
    <property type="project" value="UniProtKB-KW"/>
</dbReference>
<feature type="compositionally biased region" description="Basic and acidic residues" evidence="6">
    <location>
        <begin position="152"/>
        <end position="170"/>
    </location>
</feature>
<evidence type="ECO:0000313" key="8">
    <source>
        <dbReference type="EMBL" id="SKA62996.1"/>
    </source>
</evidence>
<feature type="region of interest" description="Disordered" evidence="6">
    <location>
        <begin position="150"/>
        <end position="170"/>
    </location>
</feature>
<dbReference type="STRING" id="39495.SAMN02745111_00742"/>
<accession>A0A1T4VDM6</accession>
<evidence type="ECO:0000256" key="4">
    <source>
        <dbReference type="ARBA" id="ARBA00022643"/>
    </source>
</evidence>
<feature type="domain" description="Nitroreductase" evidence="7">
    <location>
        <begin position="8"/>
        <end position="63"/>
    </location>
</feature>
<dbReference type="Proteomes" id="UP000190814">
    <property type="component" value="Unassembled WGS sequence"/>
</dbReference>
<dbReference type="CDD" id="cd20609">
    <property type="entry name" value="nitroreductase"/>
    <property type="match status" value="1"/>
</dbReference>
<proteinExistence type="inferred from homology"/>
<protein>
    <submittedName>
        <fullName evidence="8">Nitroreductase</fullName>
    </submittedName>
</protein>
<evidence type="ECO:0000313" key="9">
    <source>
        <dbReference type="Proteomes" id="UP000190814"/>
    </source>
</evidence>